<dbReference type="PANTHER" id="PTHR42878">
    <property type="entry name" value="TWO-COMPONENT HISTIDINE KINASE"/>
    <property type="match status" value="1"/>
</dbReference>
<evidence type="ECO:0000256" key="6">
    <source>
        <dbReference type="ARBA" id="ARBA00022777"/>
    </source>
</evidence>
<evidence type="ECO:0000256" key="2">
    <source>
        <dbReference type="ARBA" id="ARBA00012438"/>
    </source>
</evidence>
<evidence type="ECO:0000256" key="1">
    <source>
        <dbReference type="ARBA" id="ARBA00000085"/>
    </source>
</evidence>
<evidence type="ECO:0000256" key="8">
    <source>
        <dbReference type="ARBA" id="ARBA00023012"/>
    </source>
</evidence>
<evidence type="ECO:0000256" key="10">
    <source>
        <dbReference type="SAM" id="Phobius"/>
    </source>
</evidence>
<dbReference type="CDD" id="cd00082">
    <property type="entry name" value="HisKA"/>
    <property type="match status" value="1"/>
</dbReference>
<dbReference type="Gene3D" id="3.30.565.10">
    <property type="entry name" value="Histidine kinase-like ATPase, C-terminal domain"/>
    <property type="match status" value="1"/>
</dbReference>
<evidence type="ECO:0000256" key="9">
    <source>
        <dbReference type="PROSITE-ProRule" id="PRU00339"/>
    </source>
</evidence>
<evidence type="ECO:0000313" key="13">
    <source>
        <dbReference type="Proteomes" id="UP001255246"/>
    </source>
</evidence>
<dbReference type="PROSITE" id="PS50005">
    <property type="entry name" value="TPR"/>
    <property type="match status" value="1"/>
</dbReference>
<evidence type="ECO:0000256" key="7">
    <source>
        <dbReference type="ARBA" id="ARBA00022840"/>
    </source>
</evidence>
<evidence type="ECO:0000256" key="3">
    <source>
        <dbReference type="ARBA" id="ARBA00022553"/>
    </source>
</evidence>
<keyword evidence="8" id="KW-0902">Two-component regulatory system</keyword>
<keyword evidence="6 12" id="KW-0418">Kinase</keyword>
<keyword evidence="10" id="KW-0812">Transmembrane</keyword>
<dbReference type="EC" id="2.7.13.3" evidence="2"/>
<organism evidence="12 13">
    <name type="scientific">Croceitalea rosinachiae</name>
    <dbReference type="NCBI Taxonomy" id="3075596"/>
    <lineage>
        <taxon>Bacteria</taxon>
        <taxon>Pseudomonadati</taxon>
        <taxon>Bacteroidota</taxon>
        <taxon>Flavobacteriia</taxon>
        <taxon>Flavobacteriales</taxon>
        <taxon>Flavobacteriaceae</taxon>
        <taxon>Croceitalea</taxon>
    </lineage>
</organism>
<keyword evidence="10" id="KW-0472">Membrane</keyword>
<feature type="transmembrane region" description="Helical" evidence="10">
    <location>
        <begin position="409"/>
        <end position="428"/>
    </location>
</feature>
<comment type="caution">
    <text evidence="12">The sequence shown here is derived from an EMBL/GenBank/DDBJ whole genome shotgun (WGS) entry which is preliminary data.</text>
</comment>
<accession>A0ABU3AE19</accession>
<gene>
    <name evidence="12" type="ORF">RM706_09920</name>
</gene>
<keyword evidence="9" id="KW-0802">TPR repeat</keyword>
<dbReference type="Gene3D" id="1.25.40.10">
    <property type="entry name" value="Tetratricopeptide repeat domain"/>
    <property type="match status" value="2"/>
</dbReference>
<reference evidence="12 13" key="1">
    <citation type="submission" date="2023-09" db="EMBL/GenBank/DDBJ databases">
        <authorList>
            <person name="Rey-Velasco X."/>
        </authorList>
    </citation>
    <scope>NUCLEOTIDE SEQUENCE [LARGE SCALE GENOMIC DNA]</scope>
    <source>
        <strain evidence="12 13">F388</strain>
    </source>
</reference>
<feature type="domain" description="Histidine kinase" evidence="11">
    <location>
        <begin position="455"/>
        <end position="671"/>
    </location>
</feature>
<evidence type="ECO:0000256" key="4">
    <source>
        <dbReference type="ARBA" id="ARBA00022679"/>
    </source>
</evidence>
<evidence type="ECO:0000259" key="11">
    <source>
        <dbReference type="PROSITE" id="PS50109"/>
    </source>
</evidence>
<protein>
    <recommendedName>
        <fullName evidence="2">histidine kinase</fullName>
        <ecNumber evidence="2">2.7.13.3</ecNumber>
    </recommendedName>
</protein>
<dbReference type="InterPro" id="IPR036097">
    <property type="entry name" value="HisK_dim/P_sf"/>
</dbReference>
<dbReference type="SMART" id="SM00028">
    <property type="entry name" value="TPR"/>
    <property type="match status" value="4"/>
</dbReference>
<dbReference type="Pfam" id="PF02518">
    <property type="entry name" value="HATPase_c"/>
    <property type="match status" value="1"/>
</dbReference>
<keyword evidence="5" id="KW-0547">Nucleotide-binding</keyword>
<dbReference type="SUPFAM" id="SSF48452">
    <property type="entry name" value="TPR-like"/>
    <property type="match status" value="1"/>
</dbReference>
<name>A0ABU3AE19_9FLAO</name>
<keyword evidence="3" id="KW-0597">Phosphoprotein</keyword>
<keyword evidence="4" id="KW-0808">Transferase</keyword>
<keyword evidence="7" id="KW-0067">ATP-binding</keyword>
<sequence>MKSHYFSKPGKLKIALSVFIFFCAFKFSFSQQLLIDSLLQRKHHLESNENFVKTDTNYIKTLYVLAKKYAQLNKDSTNSIATEALRLSKAIKYEKGIAGSKLALGLSKIFEGKFQLGFKEIEEVKNTAEKINADTIYLNSLNAIGMGHFMNADYAKSYKYSQIGIKKSKELNNHEMSVRFNMNLATSFAILDDPQQALSYYKECLNLLKTKNDELGLAQVKSNMGYLFVKTKEVDKAKKHLEESIKFFKENINKPWQAFVQINLGELSILEKKYDSAIVFFNDSKKLLRNVYDPQRKAEACLGLAEVYLLKNELYKSKENAINADSISKSINFYEGSIRAKKLLYQLFKIENQTEKAVAYLEASQHLSDSIAYAENKTKLLMLEAQTNFEQEQSRIEAENKKKLERQKAITYIAIILLISTGIILFLIRKNIITQKKANKELIEINQIKDKIFSIVGHDLKAPINTMQELLELYKNEAITPQQIAEITPRLKNNVDHSAFTLNNLLFWAQTQMNGIKVVPERINLKNVVNNICELYQEQLKKKNISIECNISQQTTVFIDKEHLNIILRNVVSNAIKYSHLNQKITFNAIEDIKTIKISICDEGIGMTKGLINNVLTGKSITSIPGTQNEKGTGLGLNICKDLLVANKGSLTIQSQSNQGTCFHITLPSKQNIDEIPNFNDKTHNKL</sequence>
<dbReference type="InterPro" id="IPR003594">
    <property type="entry name" value="HATPase_dom"/>
</dbReference>
<keyword evidence="13" id="KW-1185">Reference proteome</keyword>
<dbReference type="InterPro" id="IPR019734">
    <property type="entry name" value="TPR_rpt"/>
</dbReference>
<evidence type="ECO:0000313" key="12">
    <source>
        <dbReference type="EMBL" id="MDT0607348.1"/>
    </source>
</evidence>
<dbReference type="InterPro" id="IPR004358">
    <property type="entry name" value="Sig_transdc_His_kin-like_C"/>
</dbReference>
<dbReference type="RefSeq" id="WP_311350954.1">
    <property type="nucleotide sequence ID" value="NZ_JAVRHR010000002.1"/>
</dbReference>
<comment type="catalytic activity">
    <reaction evidence="1">
        <text>ATP + protein L-histidine = ADP + protein N-phospho-L-histidine.</text>
        <dbReference type="EC" id="2.7.13.3"/>
    </reaction>
</comment>
<keyword evidence="10" id="KW-1133">Transmembrane helix</keyword>
<dbReference type="SMART" id="SM00387">
    <property type="entry name" value="HATPase_c"/>
    <property type="match status" value="1"/>
</dbReference>
<dbReference type="PRINTS" id="PR00344">
    <property type="entry name" value="BCTRLSENSOR"/>
</dbReference>
<dbReference type="InterPro" id="IPR005467">
    <property type="entry name" value="His_kinase_dom"/>
</dbReference>
<dbReference type="SUPFAM" id="SSF55874">
    <property type="entry name" value="ATPase domain of HSP90 chaperone/DNA topoisomerase II/histidine kinase"/>
    <property type="match status" value="1"/>
</dbReference>
<dbReference type="InterPro" id="IPR036890">
    <property type="entry name" value="HATPase_C_sf"/>
</dbReference>
<dbReference type="InterPro" id="IPR011990">
    <property type="entry name" value="TPR-like_helical_dom_sf"/>
</dbReference>
<dbReference type="EMBL" id="JAVRHR010000002">
    <property type="protein sequence ID" value="MDT0607348.1"/>
    <property type="molecule type" value="Genomic_DNA"/>
</dbReference>
<dbReference type="Gene3D" id="1.10.287.130">
    <property type="match status" value="1"/>
</dbReference>
<dbReference type="PROSITE" id="PS50109">
    <property type="entry name" value="HIS_KIN"/>
    <property type="match status" value="1"/>
</dbReference>
<feature type="repeat" description="TPR" evidence="9">
    <location>
        <begin position="218"/>
        <end position="251"/>
    </location>
</feature>
<dbReference type="InterPro" id="IPR050351">
    <property type="entry name" value="BphY/WalK/GraS-like"/>
</dbReference>
<dbReference type="SUPFAM" id="SSF47384">
    <property type="entry name" value="Homodimeric domain of signal transducing histidine kinase"/>
    <property type="match status" value="1"/>
</dbReference>
<dbReference type="PANTHER" id="PTHR42878:SF7">
    <property type="entry name" value="SENSOR HISTIDINE KINASE GLRK"/>
    <property type="match status" value="1"/>
</dbReference>
<dbReference type="InterPro" id="IPR003661">
    <property type="entry name" value="HisK_dim/P_dom"/>
</dbReference>
<proteinExistence type="predicted"/>
<dbReference type="GO" id="GO:0016301">
    <property type="term" value="F:kinase activity"/>
    <property type="evidence" value="ECO:0007669"/>
    <property type="project" value="UniProtKB-KW"/>
</dbReference>
<dbReference type="Proteomes" id="UP001255246">
    <property type="component" value="Unassembled WGS sequence"/>
</dbReference>
<evidence type="ECO:0000256" key="5">
    <source>
        <dbReference type="ARBA" id="ARBA00022741"/>
    </source>
</evidence>